<dbReference type="PROSITE" id="PS50213">
    <property type="entry name" value="FAS1"/>
    <property type="match status" value="1"/>
</dbReference>
<organism evidence="10">
    <name type="scientific">Wolffia arrhiza</name>
    <name type="common">Rootless water-meal</name>
    <name type="synonym">Lemna arrhiza</name>
    <dbReference type="NCBI Taxonomy" id="161111"/>
    <lineage>
        <taxon>Eukaryota</taxon>
        <taxon>Viridiplantae</taxon>
        <taxon>Streptophyta</taxon>
        <taxon>Embryophyta</taxon>
        <taxon>Tracheophyta</taxon>
        <taxon>Spermatophyta</taxon>
        <taxon>Magnoliopsida</taxon>
        <taxon>Liliopsida</taxon>
        <taxon>Araceae</taxon>
        <taxon>Lemnoideae</taxon>
        <taxon>Wolffia</taxon>
    </lineage>
</organism>
<protein>
    <submittedName>
        <fullName evidence="10">Putative cell surface adhesion protein</fullName>
    </submittedName>
</protein>
<dbReference type="GO" id="GO:0005886">
    <property type="term" value="C:plasma membrane"/>
    <property type="evidence" value="ECO:0007669"/>
    <property type="project" value="UniProtKB-SubCell"/>
</dbReference>
<evidence type="ECO:0000256" key="7">
    <source>
        <dbReference type="ARBA" id="ARBA00024686"/>
    </source>
</evidence>
<dbReference type="AlphaFoldDB" id="G4WMT8"/>
<keyword evidence="6" id="KW-0472">Membrane</keyword>
<evidence type="ECO:0000256" key="2">
    <source>
        <dbReference type="ARBA" id="ARBA00007843"/>
    </source>
</evidence>
<evidence type="ECO:0000256" key="6">
    <source>
        <dbReference type="ARBA" id="ARBA00023136"/>
    </source>
</evidence>
<feature type="chain" id="PRO_5003470722" evidence="8">
    <location>
        <begin position="24"/>
        <end position="172"/>
    </location>
</feature>
<comment type="subcellular location">
    <subcellularLocation>
        <location evidence="1">Cell membrane</location>
        <topology evidence="1">Lipid-anchor</topology>
        <topology evidence="1">GPI-anchor</topology>
    </subcellularLocation>
</comment>
<feature type="domain" description="FAS1" evidence="9">
    <location>
        <begin position="26"/>
        <end position="168"/>
    </location>
</feature>
<dbReference type="GO" id="GO:0098552">
    <property type="term" value="C:side of membrane"/>
    <property type="evidence" value="ECO:0007669"/>
    <property type="project" value="UniProtKB-KW"/>
</dbReference>
<dbReference type="Pfam" id="PF02469">
    <property type="entry name" value="Fasciclin"/>
    <property type="match status" value="1"/>
</dbReference>
<evidence type="ECO:0000256" key="3">
    <source>
        <dbReference type="ARBA" id="ARBA00022475"/>
    </source>
</evidence>
<name>G4WMT8_WOLAR</name>
<evidence type="ECO:0000256" key="4">
    <source>
        <dbReference type="ARBA" id="ARBA00022622"/>
    </source>
</evidence>
<comment type="function">
    <text evidence="7">May be a cell surface adhesion protein.</text>
</comment>
<dbReference type="SMART" id="SM00554">
    <property type="entry name" value="FAS1"/>
    <property type="match status" value="1"/>
</dbReference>
<keyword evidence="4" id="KW-0325">Glycoprotein</keyword>
<comment type="similarity">
    <text evidence="2">Belongs to the fasciclin-like AGP family.</text>
</comment>
<evidence type="ECO:0000256" key="8">
    <source>
        <dbReference type="SAM" id="SignalP"/>
    </source>
</evidence>
<reference evidence="10" key="1">
    <citation type="submission" date="2010-12" db="EMBL/GenBank/DDBJ databases">
        <authorList>
            <person name="Qi V."/>
            <person name="Yang A."/>
            <person name="Cannon A.-M."/>
            <person name="Mead J."/>
        </authorList>
    </citation>
    <scope>NUCLEOTIDE SEQUENCE</scope>
</reference>
<dbReference type="InterPro" id="IPR045003">
    <property type="entry name" value="FLA_A"/>
</dbReference>
<evidence type="ECO:0000256" key="1">
    <source>
        <dbReference type="ARBA" id="ARBA00004609"/>
    </source>
</evidence>
<sequence length="172" mass="18510">MAFSCSYALIALLLLFKAPALNAKPVKEVIVILNRPNQFSVLIKLLQDTGLLDAIQGQIDAGTSFSGITVFAPTDAAFRKLPPGFIENLSLSQKTLLLQNLVVPQFYTFDGLAGVTGPLFTFSGFPLNIVDLQPRRPFVSTGSVTTAVKNPLTEEFPASVFPVFDVLLPPGL</sequence>
<keyword evidence="4" id="KW-0449">Lipoprotein</keyword>
<accession>G4WMT8</accession>
<proteinExistence type="evidence at transcript level"/>
<dbReference type="Gene3D" id="2.30.180.10">
    <property type="entry name" value="FAS1 domain"/>
    <property type="match status" value="1"/>
</dbReference>
<dbReference type="PANTHER" id="PTHR32077">
    <property type="entry name" value="FASCICLIN-LIKE ARABINOGALACTAN PROTEIN"/>
    <property type="match status" value="1"/>
</dbReference>
<evidence type="ECO:0000313" key="10">
    <source>
        <dbReference type="EMBL" id="AEQ39041.1"/>
    </source>
</evidence>
<evidence type="ECO:0000256" key="5">
    <source>
        <dbReference type="ARBA" id="ARBA00022729"/>
    </source>
</evidence>
<keyword evidence="4" id="KW-0336">GPI-anchor</keyword>
<dbReference type="GO" id="GO:0009834">
    <property type="term" value="P:plant-type secondary cell wall biogenesis"/>
    <property type="evidence" value="ECO:0007669"/>
    <property type="project" value="TreeGrafter"/>
</dbReference>
<feature type="signal peptide" evidence="8">
    <location>
        <begin position="1"/>
        <end position="23"/>
    </location>
</feature>
<dbReference type="InterPro" id="IPR036378">
    <property type="entry name" value="FAS1_dom_sf"/>
</dbReference>
<dbReference type="SUPFAM" id="SSF82153">
    <property type="entry name" value="FAS1 domain"/>
    <property type="match status" value="1"/>
</dbReference>
<keyword evidence="5 8" id="KW-0732">Signal</keyword>
<dbReference type="InterPro" id="IPR000782">
    <property type="entry name" value="FAS1_domain"/>
</dbReference>
<evidence type="ECO:0000259" key="9">
    <source>
        <dbReference type="PROSITE" id="PS50213"/>
    </source>
</evidence>
<dbReference type="EMBL" id="HQ693662">
    <property type="protein sequence ID" value="AEQ39041.1"/>
    <property type="molecule type" value="mRNA"/>
</dbReference>
<keyword evidence="3" id="KW-1003">Cell membrane</keyword>
<dbReference type="PANTHER" id="PTHR32077:SF54">
    <property type="entry name" value="FASCICLIN-LIKE ARABINOGALACTAN PROTEIN 13-RELATED"/>
    <property type="match status" value="1"/>
</dbReference>